<dbReference type="PROSITE" id="PS00598">
    <property type="entry name" value="CHROMO_1"/>
    <property type="match status" value="1"/>
</dbReference>
<dbReference type="GO" id="GO:0031507">
    <property type="term" value="P:heterochromatin formation"/>
    <property type="evidence" value="ECO:0007669"/>
    <property type="project" value="UniProtKB-ARBA"/>
</dbReference>
<dbReference type="InterPro" id="IPR017984">
    <property type="entry name" value="Chromo_dom_subgr"/>
</dbReference>
<dbReference type="SUPFAM" id="SSF54160">
    <property type="entry name" value="Chromo domain-like"/>
    <property type="match status" value="2"/>
</dbReference>
<name>A0A6G4ZX70_RHIMP</name>
<accession>A0A6G4ZX70</accession>
<organism evidence="9">
    <name type="scientific">Rhipicephalus microplus</name>
    <name type="common">Cattle tick</name>
    <name type="synonym">Boophilus microplus</name>
    <dbReference type="NCBI Taxonomy" id="6941"/>
    <lineage>
        <taxon>Eukaryota</taxon>
        <taxon>Metazoa</taxon>
        <taxon>Ecdysozoa</taxon>
        <taxon>Arthropoda</taxon>
        <taxon>Chelicerata</taxon>
        <taxon>Arachnida</taxon>
        <taxon>Acari</taxon>
        <taxon>Parasitiformes</taxon>
        <taxon>Ixodida</taxon>
        <taxon>Ixodoidea</taxon>
        <taxon>Ixodidae</taxon>
        <taxon>Rhipicephalinae</taxon>
        <taxon>Rhipicephalus</taxon>
        <taxon>Boophilus</taxon>
    </lineage>
</organism>
<evidence type="ECO:0000259" key="8">
    <source>
        <dbReference type="PROSITE" id="PS50013"/>
    </source>
</evidence>
<dbReference type="GO" id="GO:0005634">
    <property type="term" value="C:nucleus"/>
    <property type="evidence" value="ECO:0007669"/>
    <property type="project" value="UniProtKB-SubCell"/>
</dbReference>
<evidence type="ECO:0000256" key="6">
    <source>
        <dbReference type="ARBA" id="ARBA00073803"/>
    </source>
</evidence>
<dbReference type="PROSITE" id="PS50013">
    <property type="entry name" value="CHROMO_2"/>
    <property type="match status" value="2"/>
</dbReference>
<proteinExistence type="predicted"/>
<dbReference type="InterPro" id="IPR008251">
    <property type="entry name" value="Chromo_shadow_dom"/>
</dbReference>
<feature type="domain" description="Chromo" evidence="8">
    <location>
        <begin position="138"/>
        <end position="196"/>
    </location>
</feature>
<dbReference type="EMBL" id="GIKN01001031">
    <property type="protein sequence ID" value="NIE43304.1"/>
    <property type="molecule type" value="Transcribed_RNA"/>
</dbReference>
<reference evidence="9" key="1">
    <citation type="submission" date="2020-03" db="EMBL/GenBank/DDBJ databases">
        <title>A transcriptome and proteome of the tick Rhipicephalus microplus shaped by the genetic composition of its hosts and developmental stage.</title>
        <authorList>
            <person name="Garcia G.R."/>
            <person name="Ribeiro J.M.C."/>
            <person name="Maruyama S.R."/>
            <person name="Gardinasse L.G."/>
            <person name="Nelson K."/>
            <person name="Ferreira B.R."/>
            <person name="Andrade T.G."/>
            <person name="Santos I.K.F.M."/>
        </authorList>
    </citation>
    <scope>NUCLEOTIDE SEQUENCE</scope>
    <source>
        <strain evidence="9">NSGR</strain>
        <tissue evidence="9">Salivary glands</tissue>
    </source>
</reference>
<dbReference type="InterPro" id="IPR051219">
    <property type="entry name" value="Heterochromatin_chromo-domain"/>
</dbReference>
<dbReference type="Gene3D" id="2.40.50.40">
    <property type="match status" value="2"/>
</dbReference>
<feature type="domain" description="Chromo" evidence="8">
    <location>
        <begin position="39"/>
        <end position="97"/>
    </location>
</feature>
<dbReference type="CDD" id="cd18631">
    <property type="entry name" value="CD_HP1_like"/>
    <property type="match status" value="1"/>
</dbReference>
<dbReference type="InterPro" id="IPR023780">
    <property type="entry name" value="Chromo_domain"/>
</dbReference>
<sequence length="207" mass="23622">MPSNVFPPPVVFDRVLHRYSTMSAKRKSPDGNSSGSEEFTVEKILDKRVRNGRVEYFLKWKGYPDSENTWEPHSNLDCPELIQEFEDNRKKREEKKRSTGAKANGAADEPKKKKPKTASELRQPPEDDGQPRGFDRGLEPERIIGATDSSGELMFLIKWKNSDEADLVPSRLANVKCPQVVIQFYEERLTWHTNSSNAKPEDAEEAS</sequence>
<dbReference type="InterPro" id="IPR016197">
    <property type="entry name" value="Chromo-like_dom_sf"/>
</dbReference>
<dbReference type="CDD" id="cd00034">
    <property type="entry name" value="CSD"/>
    <property type="match status" value="1"/>
</dbReference>
<dbReference type="OrthoDB" id="433924at2759"/>
<keyword evidence="3" id="KW-0805">Transcription regulation</keyword>
<evidence type="ECO:0000256" key="1">
    <source>
        <dbReference type="ARBA" id="ARBA00004123"/>
    </source>
</evidence>
<dbReference type="FunFam" id="2.40.50.40:FF:000031">
    <property type="entry name" value="Heterochromatin protein 1"/>
    <property type="match status" value="1"/>
</dbReference>
<dbReference type="Pfam" id="PF01393">
    <property type="entry name" value="Chromo_shadow"/>
    <property type="match status" value="1"/>
</dbReference>
<dbReference type="PRINTS" id="PR00504">
    <property type="entry name" value="CHROMODOMAIN"/>
</dbReference>
<evidence type="ECO:0000256" key="3">
    <source>
        <dbReference type="ARBA" id="ARBA00023015"/>
    </source>
</evidence>
<evidence type="ECO:0000313" key="9">
    <source>
        <dbReference type="EMBL" id="NIE43304.1"/>
    </source>
</evidence>
<feature type="compositionally biased region" description="Basic and acidic residues" evidence="7">
    <location>
        <begin position="117"/>
        <end position="139"/>
    </location>
</feature>
<dbReference type="FunFam" id="2.40.50.40:FF:000007">
    <property type="entry name" value="Chromobox protein homolog 1"/>
    <property type="match status" value="1"/>
</dbReference>
<dbReference type="Pfam" id="PF00385">
    <property type="entry name" value="Chromo"/>
    <property type="match status" value="1"/>
</dbReference>
<keyword evidence="5" id="KW-0539">Nucleus</keyword>
<evidence type="ECO:0000256" key="4">
    <source>
        <dbReference type="ARBA" id="ARBA00023163"/>
    </source>
</evidence>
<dbReference type="PANTHER" id="PTHR22812">
    <property type="entry name" value="CHROMOBOX PROTEIN"/>
    <property type="match status" value="1"/>
</dbReference>
<dbReference type="InterPro" id="IPR000953">
    <property type="entry name" value="Chromo/chromo_shadow_dom"/>
</dbReference>
<feature type="region of interest" description="Disordered" evidence="7">
    <location>
        <begin position="22"/>
        <end position="43"/>
    </location>
</feature>
<feature type="region of interest" description="Disordered" evidence="7">
    <location>
        <begin position="63"/>
        <end position="139"/>
    </location>
</feature>
<evidence type="ECO:0000256" key="5">
    <source>
        <dbReference type="ARBA" id="ARBA00023242"/>
    </source>
</evidence>
<dbReference type="InterPro" id="IPR023779">
    <property type="entry name" value="Chromodomain_CS"/>
</dbReference>
<comment type="subcellular location">
    <subcellularLocation>
        <location evidence="1">Nucleus</location>
    </subcellularLocation>
</comment>
<dbReference type="SMART" id="SM00300">
    <property type="entry name" value="ChSh"/>
    <property type="match status" value="1"/>
</dbReference>
<evidence type="ECO:0000256" key="2">
    <source>
        <dbReference type="ARBA" id="ARBA00022737"/>
    </source>
</evidence>
<protein>
    <recommendedName>
        <fullName evidence="6">Heterochromatin protein 1</fullName>
    </recommendedName>
</protein>
<dbReference type="GO" id="GO:0000792">
    <property type="term" value="C:heterochromatin"/>
    <property type="evidence" value="ECO:0007669"/>
    <property type="project" value="UniProtKB-ARBA"/>
</dbReference>
<keyword evidence="4" id="KW-0804">Transcription</keyword>
<feature type="compositionally biased region" description="Basic and acidic residues" evidence="7">
    <location>
        <begin position="86"/>
        <end position="97"/>
    </location>
</feature>
<dbReference type="GO" id="GO:0003682">
    <property type="term" value="F:chromatin binding"/>
    <property type="evidence" value="ECO:0007669"/>
    <property type="project" value="UniProtKB-ARBA"/>
</dbReference>
<dbReference type="VEuPathDB" id="VectorBase:LOC119172304"/>
<keyword evidence="2" id="KW-0677">Repeat</keyword>
<dbReference type="SMART" id="SM00298">
    <property type="entry name" value="CHROMO"/>
    <property type="match status" value="2"/>
</dbReference>
<dbReference type="AlphaFoldDB" id="A0A6G4ZX70"/>
<evidence type="ECO:0000256" key="7">
    <source>
        <dbReference type="SAM" id="MobiDB-lite"/>
    </source>
</evidence>